<comment type="caution">
    <text evidence="1">The sequence shown here is derived from an EMBL/GenBank/DDBJ whole genome shotgun (WGS) entry which is preliminary data.</text>
</comment>
<evidence type="ECO:0000313" key="2">
    <source>
        <dbReference type="Proteomes" id="UP001642540"/>
    </source>
</evidence>
<gene>
    <name evidence="1" type="ORF">ODALV1_LOCUS24650</name>
</gene>
<organism evidence="1 2">
    <name type="scientific">Orchesella dallaii</name>
    <dbReference type="NCBI Taxonomy" id="48710"/>
    <lineage>
        <taxon>Eukaryota</taxon>
        <taxon>Metazoa</taxon>
        <taxon>Ecdysozoa</taxon>
        <taxon>Arthropoda</taxon>
        <taxon>Hexapoda</taxon>
        <taxon>Collembola</taxon>
        <taxon>Entomobryomorpha</taxon>
        <taxon>Entomobryoidea</taxon>
        <taxon>Orchesellidae</taxon>
        <taxon>Orchesellinae</taxon>
        <taxon>Orchesella</taxon>
    </lineage>
</organism>
<reference evidence="1 2" key="1">
    <citation type="submission" date="2024-08" db="EMBL/GenBank/DDBJ databases">
        <authorList>
            <person name="Cucini C."/>
            <person name="Frati F."/>
        </authorList>
    </citation>
    <scope>NUCLEOTIDE SEQUENCE [LARGE SCALE GENOMIC DNA]</scope>
</reference>
<evidence type="ECO:0000313" key="1">
    <source>
        <dbReference type="EMBL" id="CAL8132544.1"/>
    </source>
</evidence>
<protein>
    <submittedName>
        <fullName evidence="1">Uncharacterized protein</fullName>
    </submittedName>
</protein>
<name>A0ABP1RPU3_9HEXA</name>
<sequence>MNPSQPNPETPKCFFYDSGYEVKAWYYSWCNIPDKTGYWEQVDFMIYPKIFQKDRFGQYEQKLKPGLAENCDVLQYPIHPFASEIVNPFLPVYDCLQDAFKPGQSYFEDECGNPILYKKGTHWNILQFARVHITYLNIRRVACCVNYGDPNEAYNRNLTMVCNTPSKEISLEKWCRNPQDSLRNSIIRIYMKKWNEVKKKNKLELWLKLSTDFFIVRCMCGGVLEYVQKIYPVEENGVKHPLVNELNCKKRIKTIV</sequence>
<dbReference type="Proteomes" id="UP001642540">
    <property type="component" value="Unassembled WGS sequence"/>
</dbReference>
<proteinExistence type="predicted"/>
<keyword evidence="2" id="KW-1185">Reference proteome</keyword>
<accession>A0ABP1RPU3</accession>
<dbReference type="EMBL" id="CAXLJM020000092">
    <property type="protein sequence ID" value="CAL8132544.1"/>
    <property type="molecule type" value="Genomic_DNA"/>
</dbReference>